<dbReference type="NCBIfam" id="TIGR03534">
    <property type="entry name" value="RF_mod_PrmC"/>
    <property type="match status" value="1"/>
</dbReference>
<dbReference type="InterPro" id="IPR029063">
    <property type="entry name" value="SAM-dependent_MTases_sf"/>
</dbReference>
<dbReference type="AlphaFoldDB" id="A0A840XW58"/>
<dbReference type="EMBL" id="JACIJE010000011">
    <property type="protein sequence ID" value="MBB5691370.1"/>
    <property type="molecule type" value="Genomic_DNA"/>
</dbReference>
<feature type="binding site" evidence="5">
    <location>
        <position position="181"/>
    </location>
    <ligand>
        <name>S-adenosyl-L-methionine</name>
        <dbReference type="ChEBI" id="CHEBI:59789"/>
    </ligand>
</feature>
<name>A0A840XW58_9PROT</name>
<evidence type="ECO:0000256" key="3">
    <source>
        <dbReference type="ARBA" id="ARBA00022691"/>
    </source>
</evidence>
<proteinExistence type="inferred from homology"/>
<dbReference type="InterPro" id="IPR002052">
    <property type="entry name" value="DNA_methylase_N6_adenine_CS"/>
</dbReference>
<comment type="function">
    <text evidence="5">Methylates the class 1 translation termination release factors RF1/PrfA and RF2/PrfB on the glutamine residue of the universally conserved GGQ motif.</text>
</comment>
<protein>
    <recommendedName>
        <fullName evidence="5">Release factor glutamine methyltransferase</fullName>
        <shortName evidence="5">RF MTase</shortName>
        <ecNumber evidence="5">2.1.1.297</ecNumber>
    </recommendedName>
    <alternativeName>
        <fullName evidence="5">N5-glutamine methyltransferase PrmC</fullName>
    </alternativeName>
    <alternativeName>
        <fullName evidence="5">Protein-(glutamine-N5) MTase PrmC</fullName>
    </alternativeName>
    <alternativeName>
        <fullName evidence="5">Protein-glutamine N-methyltransferase PrmC</fullName>
    </alternativeName>
</protein>
<feature type="binding site" evidence="5">
    <location>
        <begin position="195"/>
        <end position="198"/>
    </location>
    <ligand>
        <name>substrate</name>
    </ligand>
</feature>
<feature type="binding site" evidence="5">
    <location>
        <position position="152"/>
    </location>
    <ligand>
        <name>S-adenosyl-L-methionine</name>
        <dbReference type="ChEBI" id="CHEBI:59789"/>
    </ligand>
</feature>
<gene>
    <name evidence="5" type="primary">prmC</name>
    <name evidence="8" type="ORF">FHS88_003523</name>
</gene>
<evidence type="ECO:0000259" key="7">
    <source>
        <dbReference type="Pfam" id="PF17827"/>
    </source>
</evidence>
<dbReference type="HAMAP" id="MF_02126">
    <property type="entry name" value="RF_methyltr_PrmC"/>
    <property type="match status" value="1"/>
</dbReference>
<evidence type="ECO:0000313" key="8">
    <source>
        <dbReference type="EMBL" id="MBB5691370.1"/>
    </source>
</evidence>
<dbReference type="InterPro" id="IPR050320">
    <property type="entry name" value="N5-glutamine_MTase"/>
</dbReference>
<dbReference type="PRINTS" id="PR00507">
    <property type="entry name" value="N12N6MTFRASE"/>
</dbReference>
<dbReference type="GO" id="GO:0032259">
    <property type="term" value="P:methylation"/>
    <property type="evidence" value="ECO:0007669"/>
    <property type="project" value="UniProtKB-KW"/>
</dbReference>
<evidence type="ECO:0000256" key="2">
    <source>
        <dbReference type="ARBA" id="ARBA00022679"/>
    </source>
</evidence>
<dbReference type="Pfam" id="PF05175">
    <property type="entry name" value="MTS"/>
    <property type="match status" value="1"/>
</dbReference>
<evidence type="ECO:0000256" key="5">
    <source>
        <dbReference type="HAMAP-Rule" id="MF_02126"/>
    </source>
</evidence>
<dbReference type="RefSeq" id="WP_338146642.1">
    <property type="nucleotide sequence ID" value="NZ_JAAEDJ010000027.1"/>
</dbReference>
<keyword evidence="3 5" id="KW-0949">S-adenosyl-L-methionine</keyword>
<feature type="domain" description="Release factor glutamine methyltransferase N-terminal" evidence="7">
    <location>
        <begin position="17"/>
        <end position="83"/>
    </location>
</feature>
<dbReference type="SUPFAM" id="SSF53335">
    <property type="entry name" value="S-adenosyl-L-methionine-dependent methyltransferases"/>
    <property type="match status" value="1"/>
</dbReference>
<dbReference type="GO" id="GO:0102559">
    <property type="term" value="F:peptide chain release factor N(5)-glutamine methyltransferase activity"/>
    <property type="evidence" value="ECO:0007669"/>
    <property type="project" value="UniProtKB-EC"/>
</dbReference>
<comment type="catalytic activity">
    <reaction evidence="4 5">
        <text>L-glutaminyl-[peptide chain release factor] + S-adenosyl-L-methionine = N(5)-methyl-L-glutaminyl-[peptide chain release factor] + S-adenosyl-L-homocysteine + H(+)</text>
        <dbReference type="Rhea" id="RHEA:42896"/>
        <dbReference type="Rhea" id="RHEA-COMP:10271"/>
        <dbReference type="Rhea" id="RHEA-COMP:10272"/>
        <dbReference type="ChEBI" id="CHEBI:15378"/>
        <dbReference type="ChEBI" id="CHEBI:30011"/>
        <dbReference type="ChEBI" id="CHEBI:57856"/>
        <dbReference type="ChEBI" id="CHEBI:59789"/>
        <dbReference type="ChEBI" id="CHEBI:61891"/>
        <dbReference type="EC" id="2.1.1.297"/>
    </reaction>
</comment>
<organism evidence="8 9">
    <name type="scientific">Neoroseomonas alkaliterrae</name>
    <dbReference type="NCBI Taxonomy" id="1452450"/>
    <lineage>
        <taxon>Bacteria</taxon>
        <taxon>Pseudomonadati</taxon>
        <taxon>Pseudomonadota</taxon>
        <taxon>Alphaproteobacteria</taxon>
        <taxon>Acetobacterales</taxon>
        <taxon>Acetobacteraceae</taxon>
        <taxon>Neoroseomonas</taxon>
    </lineage>
</organism>
<keyword evidence="1 5" id="KW-0489">Methyltransferase</keyword>
<evidence type="ECO:0000256" key="4">
    <source>
        <dbReference type="ARBA" id="ARBA00048391"/>
    </source>
</evidence>
<dbReference type="Proteomes" id="UP000562254">
    <property type="component" value="Unassembled WGS sequence"/>
</dbReference>
<dbReference type="InterPro" id="IPR040758">
    <property type="entry name" value="PrmC_N"/>
</dbReference>
<dbReference type="GO" id="GO:0003676">
    <property type="term" value="F:nucleic acid binding"/>
    <property type="evidence" value="ECO:0007669"/>
    <property type="project" value="InterPro"/>
</dbReference>
<dbReference type="PROSITE" id="PS00092">
    <property type="entry name" value="N6_MTASE"/>
    <property type="match status" value="1"/>
</dbReference>
<dbReference type="NCBIfam" id="TIGR00536">
    <property type="entry name" value="hemK_fam"/>
    <property type="match status" value="1"/>
</dbReference>
<accession>A0A840XW58</accession>
<dbReference type="PANTHER" id="PTHR18895">
    <property type="entry name" value="HEMK METHYLTRANSFERASE"/>
    <property type="match status" value="1"/>
</dbReference>
<evidence type="ECO:0000259" key="6">
    <source>
        <dbReference type="Pfam" id="PF05175"/>
    </source>
</evidence>
<dbReference type="InterPro" id="IPR004556">
    <property type="entry name" value="HemK-like"/>
</dbReference>
<dbReference type="EC" id="2.1.1.297" evidence="5"/>
<keyword evidence="9" id="KW-1185">Reference proteome</keyword>
<dbReference type="CDD" id="cd02440">
    <property type="entry name" value="AdoMet_MTases"/>
    <property type="match status" value="1"/>
</dbReference>
<dbReference type="InterPro" id="IPR019874">
    <property type="entry name" value="RF_methyltr_PrmC"/>
</dbReference>
<dbReference type="InterPro" id="IPR007848">
    <property type="entry name" value="Small_mtfrase_dom"/>
</dbReference>
<keyword evidence="2 5" id="KW-0808">Transferase</keyword>
<evidence type="ECO:0000313" key="9">
    <source>
        <dbReference type="Proteomes" id="UP000562254"/>
    </source>
</evidence>
<feature type="binding site" evidence="5">
    <location>
        <position position="195"/>
    </location>
    <ligand>
        <name>S-adenosyl-L-methionine</name>
        <dbReference type="ChEBI" id="CHEBI:59789"/>
    </ligand>
</feature>
<reference evidence="8 9" key="1">
    <citation type="submission" date="2020-08" db="EMBL/GenBank/DDBJ databases">
        <title>Genomic Encyclopedia of Type Strains, Phase IV (KMG-IV): sequencing the most valuable type-strain genomes for metagenomic binning, comparative biology and taxonomic classification.</title>
        <authorList>
            <person name="Goeker M."/>
        </authorList>
    </citation>
    <scope>NUCLEOTIDE SEQUENCE [LARGE SCALE GENOMIC DNA]</scope>
    <source>
        <strain evidence="8 9">DSM 25895</strain>
    </source>
</reference>
<dbReference type="PANTHER" id="PTHR18895:SF74">
    <property type="entry name" value="MTRF1L RELEASE FACTOR GLUTAMINE METHYLTRANSFERASE"/>
    <property type="match status" value="1"/>
</dbReference>
<comment type="caution">
    <text evidence="8">The sequence shown here is derived from an EMBL/GenBank/DDBJ whole genome shotgun (WGS) entry which is preliminary data.</text>
</comment>
<sequence>MSRCADPGGTVGAFLCQAGQVLRAAGIEAPRQEARLLLAHAMACREADLLRDPRATVPEAAARAFGALLRRRAAREPMAHLTGRAGFWTLDLAVSPQTLIPRADSEAVVEAALAAFESPAGIARVLDLGTGTGALLLAVLAECPAAFGVGVDLAPGAAALAARNAAANGLAGRAAFLCGDWAEALTGRFDLVLSNPPYVESAAVPGLMPEVARHEPALALDGGADGLDAYRRLVAALPRLLAPGGRAVFEIGAGQREAVEALARAAGLVPLGARRDLGGIERALTLAGRPA</sequence>
<evidence type="ECO:0000256" key="1">
    <source>
        <dbReference type="ARBA" id="ARBA00022603"/>
    </source>
</evidence>
<feature type="domain" description="Methyltransferase small" evidence="6">
    <location>
        <begin position="123"/>
        <end position="203"/>
    </location>
</feature>
<comment type="similarity">
    <text evidence="5">Belongs to the protein N5-glutamine methyltransferase family. PrmC subfamily.</text>
</comment>
<dbReference type="Pfam" id="PF17827">
    <property type="entry name" value="PrmC_N"/>
    <property type="match status" value="1"/>
</dbReference>
<dbReference type="Gene3D" id="3.40.50.150">
    <property type="entry name" value="Vaccinia Virus protein VP39"/>
    <property type="match status" value="1"/>
</dbReference>
<feature type="binding site" evidence="5">
    <location>
        <begin position="129"/>
        <end position="133"/>
    </location>
    <ligand>
        <name>S-adenosyl-L-methionine</name>
        <dbReference type="ChEBI" id="CHEBI:59789"/>
    </ligand>
</feature>
<dbReference type="Gene3D" id="1.10.8.10">
    <property type="entry name" value="DNA helicase RuvA subunit, C-terminal domain"/>
    <property type="match status" value="1"/>
</dbReference>